<evidence type="ECO:0000259" key="1">
    <source>
        <dbReference type="Pfam" id="PF01323"/>
    </source>
</evidence>
<proteinExistence type="predicted"/>
<name>A0ABW6YDV2_9ACTN</name>
<keyword evidence="3" id="KW-1185">Reference proteome</keyword>
<dbReference type="RefSeq" id="WP_391935235.1">
    <property type="nucleotide sequence ID" value="NZ_JBIBSM010000009.1"/>
</dbReference>
<dbReference type="SUPFAM" id="SSF52833">
    <property type="entry name" value="Thioredoxin-like"/>
    <property type="match status" value="1"/>
</dbReference>
<dbReference type="Proteomes" id="UP001603013">
    <property type="component" value="Unassembled WGS sequence"/>
</dbReference>
<dbReference type="InterPro" id="IPR036249">
    <property type="entry name" value="Thioredoxin-like_sf"/>
</dbReference>
<evidence type="ECO:0000313" key="3">
    <source>
        <dbReference type="Proteomes" id="UP001603013"/>
    </source>
</evidence>
<gene>
    <name evidence="2" type="ORF">ACF05T_18260</name>
</gene>
<dbReference type="Gene3D" id="3.40.30.10">
    <property type="entry name" value="Glutaredoxin"/>
    <property type="match status" value="1"/>
</dbReference>
<protein>
    <submittedName>
        <fullName evidence="2">DsbA family protein</fullName>
    </submittedName>
</protein>
<reference evidence="2 3" key="1">
    <citation type="submission" date="2024-10" db="EMBL/GenBank/DDBJ databases">
        <title>The Natural Products Discovery Center: Release of the First 8490 Sequenced Strains for Exploring Actinobacteria Biosynthetic Diversity.</title>
        <authorList>
            <person name="Kalkreuter E."/>
            <person name="Kautsar S.A."/>
            <person name="Yang D."/>
            <person name="Bader C.D."/>
            <person name="Teijaro C.N."/>
            <person name="Fluegel L."/>
            <person name="Davis C.M."/>
            <person name="Simpson J.R."/>
            <person name="Lauterbach L."/>
            <person name="Steele A.D."/>
            <person name="Gui C."/>
            <person name="Meng S."/>
            <person name="Li G."/>
            <person name="Viehrig K."/>
            <person name="Ye F."/>
            <person name="Su P."/>
            <person name="Kiefer A.F."/>
            <person name="Nichols A."/>
            <person name="Cepeda A.J."/>
            <person name="Yan W."/>
            <person name="Fan B."/>
            <person name="Jiang Y."/>
            <person name="Adhikari A."/>
            <person name="Zheng C.-J."/>
            <person name="Schuster L."/>
            <person name="Cowan T.M."/>
            <person name="Smanski M.J."/>
            <person name="Chevrette M.G."/>
            <person name="De Carvalho L.P.S."/>
            <person name="Shen B."/>
        </authorList>
    </citation>
    <scope>NUCLEOTIDE SEQUENCE [LARGE SCALE GENOMIC DNA]</scope>
    <source>
        <strain evidence="2 3">NPDC015755</strain>
    </source>
</reference>
<evidence type="ECO:0000313" key="2">
    <source>
        <dbReference type="EMBL" id="MFF8278032.1"/>
    </source>
</evidence>
<feature type="domain" description="DSBA-like thioredoxin" evidence="1">
    <location>
        <begin position="16"/>
        <end position="193"/>
    </location>
</feature>
<comment type="caution">
    <text evidence="2">The sequence shown here is derived from an EMBL/GenBank/DDBJ whole genome shotgun (WGS) entry which is preliminary data.</text>
</comment>
<dbReference type="InterPro" id="IPR001853">
    <property type="entry name" value="DSBA-like_thioredoxin_dom"/>
</dbReference>
<organism evidence="2 3">
    <name type="scientific">Streptomyces lateritius</name>
    <dbReference type="NCBI Taxonomy" id="67313"/>
    <lineage>
        <taxon>Bacteria</taxon>
        <taxon>Bacillati</taxon>
        <taxon>Actinomycetota</taxon>
        <taxon>Actinomycetes</taxon>
        <taxon>Kitasatosporales</taxon>
        <taxon>Streptomycetaceae</taxon>
        <taxon>Streptomyces</taxon>
    </lineage>
</organism>
<sequence>MTPVPAREETRPAPVVTAWSDIGCPWASLALHTLRATAAARGQEVLIDHRAFPLELFNRQPTPKHIVDAEIVMLGAHRPELGWRLWDAPAWEYPSSVLPALEAVQAAKAPEVGGLRGSDQLDAGLRHAFYTEHRCIAIHSVILDIAESCADVDAGALEAALARGAGRREVYEQWHEAQGPQIQGSPHFFAAGGYAEHNPGATYVFTGDLYNGGFPRLDRYDADWATDLLDTLTA</sequence>
<accession>A0ABW6YDV2</accession>
<dbReference type="EMBL" id="JBIBSM010000009">
    <property type="protein sequence ID" value="MFF8278032.1"/>
    <property type="molecule type" value="Genomic_DNA"/>
</dbReference>
<dbReference type="Pfam" id="PF01323">
    <property type="entry name" value="DSBA"/>
    <property type="match status" value="1"/>
</dbReference>